<dbReference type="STRING" id="13333.U5DBF2"/>
<feature type="compositionally biased region" description="Basic and acidic residues" evidence="1">
    <location>
        <begin position="233"/>
        <end position="244"/>
    </location>
</feature>
<feature type="region of interest" description="Disordered" evidence="1">
    <location>
        <begin position="27"/>
        <end position="57"/>
    </location>
</feature>
<dbReference type="EMBL" id="KI392078">
    <property type="protein sequence ID" value="ERN18762.1"/>
    <property type="molecule type" value="Genomic_DNA"/>
</dbReference>
<evidence type="ECO:0000256" key="1">
    <source>
        <dbReference type="SAM" id="MobiDB-lite"/>
    </source>
</evidence>
<dbReference type="eggNOG" id="ENOG502QQ4E">
    <property type="taxonomic scope" value="Eukaryota"/>
</dbReference>
<dbReference type="HOGENOM" id="CLU_062947_0_0_1"/>
<dbReference type="PANTHER" id="PTHR34449:SF5">
    <property type="entry name" value="ATP BINDING _ ATPASE"/>
    <property type="match status" value="1"/>
</dbReference>
<feature type="compositionally biased region" description="Basic and acidic residues" evidence="1">
    <location>
        <begin position="171"/>
        <end position="189"/>
    </location>
</feature>
<dbReference type="Proteomes" id="UP000017836">
    <property type="component" value="Unassembled WGS sequence"/>
</dbReference>
<dbReference type="Pfam" id="PF07498">
    <property type="entry name" value="Rho_N"/>
    <property type="match status" value="1"/>
</dbReference>
<dbReference type="OMA" id="PRIKFQP"/>
<dbReference type="Gramene" id="ERN18762">
    <property type="protein sequence ID" value="ERN18762"/>
    <property type="gene ID" value="AMTR_s00067p00046000"/>
</dbReference>
<protein>
    <recommendedName>
        <fullName evidence="2">Rho termination factor-like N-terminal domain-containing protein</fullName>
    </recommendedName>
</protein>
<organism evidence="3 4">
    <name type="scientific">Amborella trichopoda</name>
    <dbReference type="NCBI Taxonomy" id="13333"/>
    <lineage>
        <taxon>Eukaryota</taxon>
        <taxon>Viridiplantae</taxon>
        <taxon>Streptophyta</taxon>
        <taxon>Embryophyta</taxon>
        <taxon>Tracheophyta</taxon>
        <taxon>Spermatophyta</taxon>
        <taxon>Magnoliopsida</taxon>
        <taxon>Amborellales</taxon>
        <taxon>Amborellaceae</taxon>
        <taxon>Amborella</taxon>
    </lineage>
</organism>
<dbReference type="InterPro" id="IPR011112">
    <property type="entry name" value="Rho-like_N"/>
</dbReference>
<dbReference type="GO" id="GO:0009507">
    <property type="term" value="C:chloroplast"/>
    <property type="evidence" value="ECO:0000318"/>
    <property type="project" value="GO_Central"/>
</dbReference>
<dbReference type="GO" id="GO:0019843">
    <property type="term" value="F:rRNA binding"/>
    <property type="evidence" value="ECO:0000318"/>
    <property type="project" value="GO_Central"/>
</dbReference>
<dbReference type="SMART" id="SM00959">
    <property type="entry name" value="Rho_N"/>
    <property type="match status" value="1"/>
</dbReference>
<dbReference type="AlphaFoldDB" id="U5DBF2"/>
<reference evidence="4" key="1">
    <citation type="journal article" date="2013" name="Science">
        <title>The Amborella genome and the evolution of flowering plants.</title>
        <authorList>
            <consortium name="Amborella Genome Project"/>
        </authorList>
    </citation>
    <scope>NUCLEOTIDE SEQUENCE [LARGE SCALE GENOMIC DNA]</scope>
</reference>
<dbReference type="PANTHER" id="PTHR34449">
    <property type="entry name" value="RHO TERMINATION FACTOR"/>
    <property type="match status" value="1"/>
</dbReference>
<dbReference type="InterPro" id="IPR036269">
    <property type="entry name" value="Rho_N_sf"/>
</dbReference>
<dbReference type="GO" id="GO:0006353">
    <property type="term" value="P:DNA-templated transcription termination"/>
    <property type="evidence" value="ECO:0007669"/>
    <property type="project" value="InterPro"/>
</dbReference>
<feature type="domain" description="Rho termination factor-like N-terminal" evidence="2">
    <location>
        <begin position="306"/>
        <end position="344"/>
    </location>
</feature>
<sequence>MRKSFVPGSRYCSLYVCAGDSGFRRNPDFSRQNRQGYRGRNRPNQERESLENLEDSEYISSKNGPLLSFSRSSKFQATSAPGARESEIVELFRKVQAQLRERAAIKEEKKVEASQAQGEKGTVDSLLKLLRKHSAQHGKKKPQVGDFDRELSETTSQLDHEKSLNLFDSNNEVKREEEDIDKNEIVGREEVEESETVSFARPASNFRRRSPVPRVKYQPVYSTENTSSSDLSFKVEKKSNKRASEPQPNLVSSTMDDEVYTKLSESSDEEPEEAKNELMDQALSEEREMNPIKLERELNSTNLQRDLNSMKLSELRALAKSRGVKGYSKLKKGELLGLLSEDVESY</sequence>
<feature type="compositionally biased region" description="Basic and acidic residues" evidence="1">
    <location>
        <begin position="146"/>
        <end position="163"/>
    </location>
</feature>
<feature type="region of interest" description="Disordered" evidence="1">
    <location>
        <begin position="133"/>
        <end position="278"/>
    </location>
</feature>
<feature type="compositionally biased region" description="Polar residues" evidence="1">
    <location>
        <begin position="220"/>
        <end position="231"/>
    </location>
</feature>
<dbReference type="GO" id="GO:0010239">
    <property type="term" value="P:chloroplast mRNA processing"/>
    <property type="evidence" value="ECO:0000318"/>
    <property type="project" value="GO_Central"/>
</dbReference>
<accession>U5DBF2</accession>
<dbReference type="GO" id="GO:1901259">
    <property type="term" value="P:chloroplast rRNA processing"/>
    <property type="evidence" value="ECO:0000318"/>
    <property type="project" value="GO_Central"/>
</dbReference>
<keyword evidence="4" id="KW-1185">Reference proteome</keyword>
<evidence type="ECO:0000259" key="2">
    <source>
        <dbReference type="SMART" id="SM00959"/>
    </source>
</evidence>
<dbReference type="GO" id="GO:0003729">
    <property type="term" value="F:mRNA binding"/>
    <property type="evidence" value="ECO:0000318"/>
    <property type="project" value="GO_Central"/>
</dbReference>
<feature type="compositionally biased region" description="Basic residues" evidence="1">
    <location>
        <begin position="133"/>
        <end position="142"/>
    </location>
</feature>
<dbReference type="Gene3D" id="1.10.720.10">
    <property type="match status" value="1"/>
</dbReference>
<dbReference type="SUPFAM" id="SSF68912">
    <property type="entry name" value="Rho N-terminal domain-like"/>
    <property type="match status" value="1"/>
</dbReference>
<gene>
    <name evidence="3" type="ORF">AMTR_s00067p00046000</name>
</gene>
<name>U5DBF2_AMBTC</name>
<evidence type="ECO:0000313" key="4">
    <source>
        <dbReference type="Proteomes" id="UP000017836"/>
    </source>
</evidence>
<evidence type="ECO:0000313" key="3">
    <source>
        <dbReference type="EMBL" id="ERN18762.1"/>
    </source>
</evidence>
<proteinExistence type="predicted"/>